<dbReference type="OrthoDB" id="9805649at2"/>
<dbReference type="InterPro" id="IPR007407">
    <property type="entry name" value="DUF459"/>
</dbReference>
<evidence type="ECO:0000313" key="2">
    <source>
        <dbReference type="EMBL" id="OYQ19663.1"/>
    </source>
</evidence>
<dbReference type="EMBL" id="NOXS01000030">
    <property type="protein sequence ID" value="OYQ19663.1"/>
    <property type="molecule type" value="Genomic_DNA"/>
</dbReference>
<dbReference type="Gene3D" id="3.40.50.1110">
    <property type="entry name" value="SGNH hydrolase"/>
    <property type="match status" value="1"/>
</dbReference>
<proteinExistence type="predicted"/>
<sequence length="252" mass="27716">MVQRRDFLGITMAWALTAGLASSAWAETGTGEPRSSTPSPAQKTILIFGDSMADGVWGGLTRALIRDTSIKLIRRGKNGTGLARPDVYDWPTNLPALLEAEKPDIAIVSFGLNDRQDTFAGGRREHYFRTEAWKTSYIERIQAILTPLKDKQIPTFWIGLPIMRDAAVSKDAEFLNGLYEPAVIAAGAIFFPIWELSTDGTHDYTTHIKGTDGRLRSLRNDDGMHFSPAGYDLLAQALLQKLTPIIKAAKAP</sequence>
<dbReference type="Pfam" id="PF04311">
    <property type="entry name" value="DUF459"/>
    <property type="match status" value="1"/>
</dbReference>
<name>A0A255XRT6_9PROT</name>
<dbReference type="GO" id="GO:0016788">
    <property type="term" value="F:hydrolase activity, acting on ester bonds"/>
    <property type="evidence" value="ECO:0007669"/>
    <property type="project" value="UniProtKB-ARBA"/>
</dbReference>
<gene>
    <name evidence="2" type="ORF">CHR90_05940</name>
</gene>
<keyword evidence="3" id="KW-1185">Reference proteome</keyword>
<dbReference type="Proteomes" id="UP000216361">
    <property type="component" value="Unassembled WGS sequence"/>
</dbReference>
<dbReference type="InterPro" id="IPR036514">
    <property type="entry name" value="SGNH_hydro_sf"/>
</dbReference>
<feature type="chain" id="PRO_5013124083" evidence="1">
    <location>
        <begin position="27"/>
        <end position="252"/>
    </location>
</feature>
<dbReference type="PROSITE" id="PS51318">
    <property type="entry name" value="TAT"/>
    <property type="match status" value="1"/>
</dbReference>
<reference evidence="2 3" key="1">
    <citation type="submission" date="2017-07" db="EMBL/GenBank/DDBJ databases">
        <title>Elstera cyanobacteriorum sp. nov., a novel bacterium isolated from cyanobacterial aggregates in a eutrophic lake.</title>
        <authorList>
            <person name="Cai H."/>
        </authorList>
    </citation>
    <scope>NUCLEOTIDE SEQUENCE [LARGE SCALE GENOMIC DNA]</scope>
    <source>
        <strain evidence="2 3">TH019</strain>
    </source>
</reference>
<dbReference type="AlphaFoldDB" id="A0A255XRT6"/>
<evidence type="ECO:0000313" key="3">
    <source>
        <dbReference type="Proteomes" id="UP000216361"/>
    </source>
</evidence>
<accession>A0A255XRT6</accession>
<evidence type="ECO:0000256" key="1">
    <source>
        <dbReference type="SAM" id="SignalP"/>
    </source>
</evidence>
<feature type="signal peptide" evidence="1">
    <location>
        <begin position="1"/>
        <end position="26"/>
    </location>
</feature>
<keyword evidence="1" id="KW-0732">Signal</keyword>
<organism evidence="2 3">
    <name type="scientific">Elstera cyanobacteriorum</name>
    <dbReference type="NCBI Taxonomy" id="2022747"/>
    <lineage>
        <taxon>Bacteria</taxon>
        <taxon>Pseudomonadati</taxon>
        <taxon>Pseudomonadota</taxon>
        <taxon>Alphaproteobacteria</taxon>
        <taxon>Rhodospirillales</taxon>
        <taxon>Rhodospirillaceae</taxon>
        <taxon>Elstera</taxon>
    </lineage>
</organism>
<dbReference type="SUPFAM" id="SSF52266">
    <property type="entry name" value="SGNH hydrolase"/>
    <property type="match status" value="1"/>
</dbReference>
<protein>
    <submittedName>
        <fullName evidence="2">Uncharacterized protein</fullName>
    </submittedName>
</protein>
<dbReference type="RefSeq" id="WP_094408082.1">
    <property type="nucleotide sequence ID" value="NZ_BMJZ01000006.1"/>
</dbReference>
<dbReference type="InterPro" id="IPR006311">
    <property type="entry name" value="TAT_signal"/>
</dbReference>
<comment type="caution">
    <text evidence="2">The sequence shown here is derived from an EMBL/GenBank/DDBJ whole genome shotgun (WGS) entry which is preliminary data.</text>
</comment>